<dbReference type="InParanoid" id="M7XFC1"/>
<comment type="caution">
    <text evidence="1">The sequence shown here is derived from an EMBL/GenBank/DDBJ whole genome shotgun (WGS) entry which is preliminary data.</text>
</comment>
<evidence type="ECO:0000313" key="2">
    <source>
        <dbReference type="Proteomes" id="UP000010953"/>
    </source>
</evidence>
<accession>M7XFC1</accession>
<protein>
    <submittedName>
        <fullName evidence="1">Uncharacterized protein</fullName>
    </submittedName>
</protein>
<keyword evidence="2" id="KW-1185">Reference proteome</keyword>
<evidence type="ECO:0000313" key="1">
    <source>
        <dbReference type="EMBL" id="EMS33564.1"/>
    </source>
</evidence>
<dbReference type="EMBL" id="AMZY02000009">
    <property type="protein sequence ID" value="EMS33564.1"/>
    <property type="molecule type" value="Genomic_DNA"/>
</dbReference>
<reference evidence="1" key="1">
    <citation type="submission" date="2013-01" db="EMBL/GenBank/DDBJ databases">
        <title>Genome assembly of Mariniradius saccharolyticus AK6.</title>
        <authorList>
            <person name="Vaidya B."/>
            <person name="Khatri I."/>
            <person name="Tanuku N.R.S."/>
            <person name="Subramanian S."/>
            <person name="Pinnaka A."/>
        </authorList>
    </citation>
    <scope>NUCLEOTIDE SEQUENCE [LARGE SCALE GENOMIC DNA]</scope>
    <source>
        <strain evidence="1">AK6</strain>
    </source>
</reference>
<dbReference type="Proteomes" id="UP000010953">
    <property type="component" value="Unassembled WGS sequence"/>
</dbReference>
<proteinExistence type="predicted"/>
<name>M7XFC1_9BACT</name>
<organism evidence="1 2">
    <name type="scientific">Mariniradius saccharolyticus AK6</name>
    <dbReference type="NCBI Taxonomy" id="1239962"/>
    <lineage>
        <taxon>Bacteria</taxon>
        <taxon>Pseudomonadati</taxon>
        <taxon>Bacteroidota</taxon>
        <taxon>Cytophagia</taxon>
        <taxon>Cytophagales</taxon>
        <taxon>Cyclobacteriaceae</taxon>
        <taxon>Mariniradius</taxon>
    </lineage>
</organism>
<sequence length="51" mass="5969">MLRSTFERLPINTYRRIYFLSKRINQSDSSIGSFANTENALFGFVQQPKKP</sequence>
<dbReference type="STRING" id="1239962.C943_04442"/>
<dbReference type="AlphaFoldDB" id="M7XFC1"/>
<gene>
    <name evidence="1" type="ORF">C943_04442</name>
</gene>